<dbReference type="InterPro" id="IPR000618">
    <property type="entry name" value="Insect_cuticle"/>
</dbReference>
<dbReference type="Pfam" id="PF00379">
    <property type="entry name" value="Chitin_bind_4"/>
    <property type="match status" value="1"/>
</dbReference>
<evidence type="ECO:0000256" key="1">
    <source>
        <dbReference type="PROSITE-ProRule" id="PRU00497"/>
    </source>
</evidence>
<keyword evidence="2" id="KW-0732">Signal</keyword>
<dbReference type="AlphaFoldDB" id="A0ABD1EKK5"/>
<evidence type="ECO:0000313" key="4">
    <source>
        <dbReference type="Proteomes" id="UP001566132"/>
    </source>
</evidence>
<dbReference type="Proteomes" id="UP001566132">
    <property type="component" value="Unassembled WGS sequence"/>
</dbReference>
<name>A0ABD1EKK5_HYPHA</name>
<dbReference type="PRINTS" id="PR00947">
    <property type="entry name" value="CUTICLE"/>
</dbReference>
<keyword evidence="1" id="KW-0193">Cuticle</keyword>
<dbReference type="PANTHER" id="PTHR10380:SF224">
    <property type="entry name" value="CUTICULAR PROTEIN 12A"/>
    <property type="match status" value="1"/>
</dbReference>
<accession>A0ABD1EKK5</accession>
<protein>
    <submittedName>
        <fullName evidence="3">Uncharacterized protein</fullName>
    </submittedName>
</protein>
<gene>
    <name evidence="3" type="ORF">ABEB36_008059</name>
</gene>
<reference evidence="3 4" key="1">
    <citation type="submission" date="2024-05" db="EMBL/GenBank/DDBJ databases">
        <title>Genetic variation in Jamaican populations of the coffee berry borer (Hypothenemus hampei).</title>
        <authorList>
            <person name="Errbii M."/>
            <person name="Myrie A."/>
        </authorList>
    </citation>
    <scope>NUCLEOTIDE SEQUENCE [LARGE SCALE GENOMIC DNA]</scope>
    <source>
        <strain evidence="3">JA-Hopewell-2020-01-JO</strain>
        <tissue evidence="3">Whole body</tissue>
    </source>
</reference>
<keyword evidence="4" id="KW-1185">Reference proteome</keyword>
<proteinExistence type="predicted"/>
<dbReference type="InterPro" id="IPR050468">
    <property type="entry name" value="Cuticle_Struct_Prot"/>
</dbReference>
<feature type="signal peptide" evidence="2">
    <location>
        <begin position="1"/>
        <end position="20"/>
    </location>
</feature>
<evidence type="ECO:0000256" key="2">
    <source>
        <dbReference type="SAM" id="SignalP"/>
    </source>
</evidence>
<organism evidence="3 4">
    <name type="scientific">Hypothenemus hampei</name>
    <name type="common">Coffee berry borer</name>
    <dbReference type="NCBI Taxonomy" id="57062"/>
    <lineage>
        <taxon>Eukaryota</taxon>
        <taxon>Metazoa</taxon>
        <taxon>Ecdysozoa</taxon>
        <taxon>Arthropoda</taxon>
        <taxon>Hexapoda</taxon>
        <taxon>Insecta</taxon>
        <taxon>Pterygota</taxon>
        <taxon>Neoptera</taxon>
        <taxon>Endopterygota</taxon>
        <taxon>Coleoptera</taxon>
        <taxon>Polyphaga</taxon>
        <taxon>Cucujiformia</taxon>
        <taxon>Curculionidae</taxon>
        <taxon>Scolytinae</taxon>
        <taxon>Hypothenemus</taxon>
    </lineage>
</organism>
<feature type="chain" id="PRO_5044886358" evidence="2">
    <location>
        <begin position="21"/>
        <end position="129"/>
    </location>
</feature>
<dbReference type="GO" id="GO:0042302">
    <property type="term" value="F:structural constituent of cuticle"/>
    <property type="evidence" value="ECO:0007669"/>
    <property type="project" value="UniProtKB-UniRule"/>
</dbReference>
<sequence length="129" mass="14867">MWCLPYLYVLVLLLGTHTSSFPIIRELRLTLAVPWSSYNILEPEGPGTYAFGYEIDDPETSNVQFRDEERQSNGSIKGKYGWVDLEGTAYIVNYVADSEGYKNKIRHTKIVQHFQIKNKNAFSTTKRNL</sequence>
<dbReference type="PANTHER" id="PTHR10380">
    <property type="entry name" value="CUTICLE PROTEIN"/>
    <property type="match status" value="1"/>
</dbReference>
<evidence type="ECO:0000313" key="3">
    <source>
        <dbReference type="EMBL" id="KAL1497030.1"/>
    </source>
</evidence>
<dbReference type="EMBL" id="JBDJPC010000006">
    <property type="protein sequence ID" value="KAL1497030.1"/>
    <property type="molecule type" value="Genomic_DNA"/>
</dbReference>
<dbReference type="PROSITE" id="PS51155">
    <property type="entry name" value="CHIT_BIND_RR_2"/>
    <property type="match status" value="1"/>
</dbReference>
<comment type="caution">
    <text evidence="3">The sequence shown here is derived from an EMBL/GenBank/DDBJ whole genome shotgun (WGS) entry which is preliminary data.</text>
</comment>